<feature type="domain" description="PRMT5 arginine-N-methyltransferase" evidence="9">
    <location>
        <begin position="303"/>
        <end position="470"/>
    </location>
</feature>
<feature type="binding site" evidence="6">
    <location>
        <begin position="339"/>
        <end position="340"/>
    </location>
    <ligand>
        <name>S-adenosyl-L-methionine</name>
        <dbReference type="ChEBI" id="CHEBI:59789"/>
    </ligand>
</feature>
<dbReference type="InterPro" id="IPR025799">
    <property type="entry name" value="Arg_MeTrfase"/>
</dbReference>
<dbReference type="GO" id="GO:0016274">
    <property type="term" value="F:protein-arginine N-methyltransferase activity"/>
    <property type="evidence" value="ECO:0007669"/>
    <property type="project" value="InterPro"/>
</dbReference>
<dbReference type="Pfam" id="PF17285">
    <property type="entry name" value="PRMT5_TIM"/>
    <property type="match status" value="1"/>
</dbReference>
<dbReference type="Gene3D" id="3.20.20.150">
    <property type="entry name" value="Divalent-metal-dependent TIM barrel enzymes"/>
    <property type="match status" value="1"/>
</dbReference>
<feature type="active site" description="Proton donor/acceptor" evidence="5">
    <location>
        <position position="441"/>
    </location>
</feature>
<dbReference type="EMBL" id="JAOPGA020001276">
    <property type="protein sequence ID" value="KAL0486888.1"/>
    <property type="molecule type" value="Genomic_DNA"/>
</dbReference>
<dbReference type="InterPro" id="IPR035248">
    <property type="entry name" value="PRMT5_C"/>
</dbReference>
<dbReference type="GO" id="GO:0032259">
    <property type="term" value="P:methylation"/>
    <property type="evidence" value="ECO:0007669"/>
    <property type="project" value="UniProtKB-KW"/>
</dbReference>
<proteinExistence type="inferred from homology"/>
<dbReference type="InterPro" id="IPR035247">
    <property type="entry name" value="PRMT5_TIM"/>
</dbReference>
<evidence type="ECO:0000313" key="13">
    <source>
        <dbReference type="Proteomes" id="UP001431209"/>
    </source>
</evidence>
<keyword evidence="3 4" id="KW-0949">S-adenosyl-L-methionine</keyword>
<keyword evidence="2 4" id="KW-0808">Transferase</keyword>
<dbReference type="Proteomes" id="UP001431209">
    <property type="component" value="Unassembled WGS sequence"/>
</dbReference>
<evidence type="ECO:0000259" key="10">
    <source>
        <dbReference type="Pfam" id="PF17285"/>
    </source>
</evidence>
<sequence length="657" mass="75129">MPGGQPSEKSANSKQQDNQTTDDPNFDPIVDIVHDVKSKKPNAQIHAGVEPNVFQTVDKALSITDHFDFVVTPISKSESNRKSKHLDMRHMMVKNCIQGTDMLFRTSSWSNVVVGKIDEQAFHILADSDPSNNFEIYQKVQLIFEQELQWASHLSLPAVLLPSPSKQNVVPFAQLLHRAVSKCGYTNIWIRFQPDQWEEWNQVRIICEHSTKISPILELPENLPERDSQTERWFGEPIRGIVLDKNLFQSDYSLSTKHAFLLQRSFKFDIQVILRGTTNVDELFNMRSYLDDLKSQLPPLTEVELFEKPYWDYLQSPLQPLMDNLDSQTYEVFERDPIKYKLYQDAVHRALVDLKNQSSSSSPFTVMVVGAGRGPLVKASIRASVQSKIPIKLYAVDKNPNALVTLYHFKKTIWSKMDVTIIHSDMRDWNPPELADILVSELLGSFGDNELSPECLDGAQRLLKKGGISIPCDYTSFLSPLNSAKIYSEVKTFVTSAKPLKAFETAYVVKVHRGMCLSNIKKVFTFVHPNPELDVKKYDGLDLHLVPDNSRYTVVPFTVMETSTMHGLIGYFECTLYKDVMMSIHPKTFSKGMFSWFPIVFPLATPITVKKGEELNVHFWRNVDKGKVWYEWMVHNKDTGFVTPVHNLNGRSYKLSL</sequence>
<dbReference type="InterPro" id="IPR029063">
    <property type="entry name" value="SAM-dependent_MTases_sf"/>
</dbReference>
<keyword evidence="1 4" id="KW-0489">Methyltransferase</keyword>
<dbReference type="InterPro" id="IPR007857">
    <property type="entry name" value="Arg_MeTrfase_PRMT5"/>
</dbReference>
<protein>
    <recommendedName>
        <fullName evidence="4">Protein arginine N-methyltransferase</fullName>
    </recommendedName>
</protein>
<evidence type="ECO:0000259" key="11">
    <source>
        <dbReference type="Pfam" id="PF17286"/>
    </source>
</evidence>
<dbReference type="PANTHER" id="PTHR10738:SF0">
    <property type="entry name" value="PROTEIN ARGININE N-METHYLTRANSFERASE 5"/>
    <property type="match status" value="1"/>
</dbReference>
<evidence type="ECO:0000259" key="9">
    <source>
        <dbReference type="Pfam" id="PF05185"/>
    </source>
</evidence>
<comment type="caution">
    <text evidence="12">The sequence shown here is derived from an EMBL/GenBank/DDBJ whole genome shotgun (WGS) entry which is preliminary data.</text>
</comment>
<dbReference type="Pfam" id="PF17286">
    <property type="entry name" value="PRMT5_C"/>
    <property type="match status" value="1"/>
</dbReference>
<name>A0AAW2ZAJ3_9EUKA</name>
<feature type="compositionally biased region" description="Polar residues" evidence="8">
    <location>
        <begin position="7"/>
        <end position="23"/>
    </location>
</feature>
<feature type="domain" description="PRMT5 oligomerisation" evidence="11">
    <location>
        <begin position="473"/>
        <end position="654"/>
    </location>
</feature>
<feature type="region of interest" description="Disordered" evidence="8">
    <location>
        <begin position="1"/>
        <end position="28"/>
    </location>
</feature>
<evidence type="ECO:0000256" key="6">
    <source>
        <dbReference type="PIRSR" id="PIRSR015894-2"/>
    </source>
</evidence>
<dbReference type="GO" id="GO:0005829">
    <property type="term" value="C:cytosol"/>
    <property type="evidence" value="ECO:0007669"/>
    <property type="project" value="TreeGrafter"/>
</dbReference>
<dbReference type="PROSITE" id="PS51678">
    <property type="entry name" value="SAM_MT_PRMT"/>
    <property type="match status" value="1"/>
</dbReference>
<evidence type="ECO:0000313" key="12">
    <source>
        <dbReference type="EMBL" id="KAL0486888.1"/>
    </source>
</evidence>
<evidence type="ECO:0000256" key="2">
    <source>
        <dbReference type="ARBA" id="ARBA00022679"/>
    </source>
</evidence>
<evidence type="ECO:0000256" key="1">
    <source>
        <dbReference type="ARBA" id="ARBA00022603"/>
    </source>
</evidence>
<reference evidence="12 13" key="1">
    <citation type="submission" date="2024-03" db="EMBL/GenBank/DDBJ databases">
        <title>The Acrasis kona genome and developmental transcriptomes reveal deep origins of eukaryotic multicellular pathways.</title>
        <authorList>
            <person name="Sheikh S."/>
            <person name="Fu C.-J."/>
            <person name="Brown M.W."/>
            <person name="Baldauf S.L."/>
        </authorList>
    </citation>
    <scope>NUCLEOTIDE SEQUENCE [LARGE SCALE GENOMIC DNA]</scope>
    <source>
        <strain evidence="12 13">ATCC MYA-3509</strain>
    </source>
</reference>
<feature type="active site" description="Proton donor/acceptor" evidence="5">
    <location>
        <position position="450"/>
    </location>
</feature>
<dbReference type="GO" id="GO:0006355">
    <property type="term" value="P:regulation of DNA-templated transcription"/>
    <property type="evidence" value="ECO:0007669"/>
    <property type="project" value="TreeGrafter"/>
</dbReference>
<organism evidence="12 13">
    <name type="scientific">Acrasis kona</name>
    <dbReference type="NCBI Taxonomy" id="1008807"/>
    <lineage>
        <taxon>Eukaryota</taxon>
        <taxon>Discoba</taxon>
        <taxon>Heterolobosea</taxon>
        <taxon>Tetramitia</taxon>
        <taxon>Eutetramitia</taxon>
        <taxon>Acrasidae</taxon>
        <taxon>Acrasis</taxon>
    </lineage>
</organism>
<dbReference type="Gene3D" id="2.70.160.11">
    <property type="entry name" value="Hnrnp arginine n-methyltransferase1"/>
    <property type="match status" value="1"/>
</dbReference>
<dbReference type="InterPro" id="IPR035075">
    <property type="entry name" value="PRMT5"/>
</dbReference>
<feature type="binding site" evidence="6">
    <location>
        <position position="330"/>
    </location>
    <ligand>
        <name>S-adenosyl-L-methionine</name>
        <dbReference type="ChEBI" id="CHEBI:59789"/>
    </ligand>
</feature>
<gene>
    <name evidence="12" type="ORF">AKO1_001222</name>
</gene>
<evidence type="ECO:0000256" key="5">
    <source>
        <dbReference type="PIRSR" id="PIRSR015894-1"/>
    </source>
</evidence>
<dbReference type="Pfam" id="PF05185">
    <property type="entry name" value="PRMT5"/>
    <property type="match status" value="1"/>
</dbReference>
<accession>A0AAW2ZAJ3</accession>
<dbReference type="Gene3D" id="3.40.50.150">
    <property type="entry name" value="Vaccinia Virus protein VP39"/>
    <property type="match status" value="1"/>
</dbReference>
<evidence type="ECO:0000256" key="4">
    <source>
        <dbReference type="PIRNR" id="PIRNR015894"/>
    </source>
</evidence>
<dbReference type="SUPFAM" id="SSF53335">
    <property type="entry name" value="S-adenosyl-L-methionine-dependent methyltransferases"/>
    <property type="match status" value="1"/>
</dbReference>
<feature type="domain" description="PRMT5 TIM barrel" evidence="10">
    <location>
        <begin position="67"/>
        <end position="294"/>
    </location>
</feature>
<feature type="binding site" evidence="6">
    <location>
        <begin position="425"/>
        <end position="426"/>
    </location>
    <ligand>
        <name>S-adenosyl-L-methionine</name>
        <dbReference type="ChEBI" id="CHEBI:59789"/>
    </ligand>
</feature>
<keyword evidence="13" id="KW-1185">Reference proteome</keyword>
<evidence type="ECO:0000256" key="3">
    <source>
        <dbReference type="ARBA" id="ARBA00022691"/>
    </source>
</evidence>
<feature type="site" description="Critical for specifying symmetric addition of methyl groups" evidence="7">
    <location>
        <position position="333"/>
    </location>
</feature>
<evidence type="ECO:0000256" key="7">
    <source>
        <dbReference type="PIRSR" id="PIRSR015894-3"/>
    </source>
</evidence>
<dbReference type="PANTHER" id="PTHR10738">
    <property type="entry name" value="PROTEIN ARGININE N-METHYLTRANSFERASE 5"/>
    <property type="match status" value="1"/>
</dbReference>
<dbReference type="AlphaFoldDB" id="A0AAW2ZAJ3"/>
<dbReference type="PIRSF" id="PIRSF015894">
    <property type="entry name" value="Skb1_MeTrfase"/>
    <property type="match status" value="1"/>
</dbReference>
<comment type="similarity">
    <text evidence="4">Belongs to the class I-like SAM-binding methyltransferase superfamily.</text>
</comment>
<dbReference type="GO" id="GO:0005634">
    <property type="term" value="C:nucleus"/>
    <property type="evidence" value="ECO:0007669"/>
    <property type="project" value="TreeGrafter"/>
</dbReference>
<evidence type="ECO:0000256" key="8">
    <source>
        <dbReference type="SAM" id="MobiDB-lite"/>
    </source>
</evidence>